<proteinExistence type="predicted"/>
<evidence type="ECO:0000259" key="2">
    <source>
        <dbReference type="Pfam" id="PF00112"/>
    </source>
</evidence>
<name>A0A3M6VWI2_9STRA</name>
<dbReference type="PROSITE" id="PS00139">
    <property type="entry name" value="THIOL_PROTEASE_CYS"/>
    <property type="match status" value="1"/>
</dbReference>
<dbReference type="VEuPathDB" id="FungiDB:DD237_000002"/>
<dbReference type="SUPFAM" id="SSF54001">
    <property type="entry name" value="Cysteine proteinases"/>
    <property type="match status" value="1"/>
</dbReference>
<dbReference type="InterPro" id="IPR000668">
    <property type="entry name" value="Peptidase_C1A_C"/>
</dbReference>
<feature type="domain" description="Peptidase C1A papain C-terminal" evidence="2">
    <location>
        <begin position="163"/>
        <end position="198"/>
    </location>
</feature>
<dbReference type="InterPro" id="IPR038765">
    <property type="entry name" value="Papain-like_cys_pep_sf"/>
</dbReference>
<dbReference type="EMBL" id="QLLG01000012">
    <property type="protein sequence ID" value="RMX69810.1"/>
    <property type="molecule type" value="Genomic_DNA"/>
</dbReference>
<dbReference type="Gene3D" id="3.90.70.10">
    <property type="entry name" value="Cysteine proteinases"/>
    <property type="match status" value="1"/>
</dbReference>
<evidence type="ECO:0000256" key="1">
    <source>
        <dbReference type="SAM" id="SignalP"/>
    </source>
</evidence>
<keyword evidence="1" id="KW-0732">Signal</keyword>
<dbReference type="AlphaFoldDB" id="A0A3M6VWI2"/>
<dbReference type="GO" id="GO:0008234">
    <property type="term" value="F:cysteine-type peptidase activity"/>
    <property type="evidence" value="ECO:0007669"/>
    <property type="project" value="InterPro"/>
</dbReference>
<reference evidence="5 6" key="1">
    <citation type="submission" date="2018-06" db="EMBL/GenBank/DDBJ databases">
        <title>Comparative genomics of downy mildews reveals potential adaptations to biotrophy.</title>
        <authorList>
            <person name="Fletcher K."/>
            <person name="Klosterman S.J."/>
            <person name="Derevnina L."/>
            <person name="Martin F."/>
            <person name="Koike S."/>
            <person name="Reyes Chin-Wo S."/>
            <person name="Mou B."/>
            <person name="Michelmore R."/>
        </authorList>
    </citation>
    <scope>NUCLEOTIDE SEQUENCE [LARGE SCALE GENOMIC DNA]</scope>
    <source>
        <strain evidence="4 6">R13</strain>
        <strain evidence="3 5">R14</strain>
    </source>
</reference>
<evidence type="ECO:0000313" key="3">
    <source>
        <dbReference type="EMBL" id="RMX69810.1"/>
    </source>
</evidence>
<dbReference type="InterPro" id="IPR000169">
    <property type="entry name" value="Pept_cys_AS"/>
</dbReference>
<dbReference type="GO" id="GO:0006508">
    <property type="term" value="P:proteolysis"/>
    <property type="evidence" value="ECO:0007669"/>
    <property type="project" value="InterPro"/>
</dbReference>
<dbReference type="Proteomes" id="UP000282087">
    <property type="component" value="Unassembled WGS sequence"/>
</dbReference>
<keyword evidence="5" id="KW-1185">Reference proteome</keyword>
<evidence type="ECO:0000313" key="5">
    <source>
        <dbReference type="Proteomes" id="UP000282087"/>
    </source>
</evidence>
<dbReference type="EMBL" id="QKXF01000081">
    <property type="protein sequence ID" value="RQM18318.1"/>
    <property type="molecule type" value="Genomic_DNA"/>
</dbReference>
<dbReference type="Proteomes" id="UP000286097">
    <property type="component" value="Unassembled WGS sequence"/>
</dbReference>
<sequence>MVMWGSSWMKVIALTTVLSPSTIQALDNPSAFGTIQRCNDARCLWVGRDGIAVSSDDMVTQFLQNERMDVGSIEFRRRMEGHVDYLEQVHTHATERDWVFPYAMGVNTRHLYHDGDRKMSPFDFVQQEHQAAQRQQQRRLTDQRRLVSSTLGYRETLDWCSSDNSHNQSICTVIKSQNQCGSCWAFAAADSIETAVVSMPEQSPSRYRRNNF</sequence>
<feature type="chain" id="PRO_5033384053" description="Peptidase C1A papain C-terminal domain-containing protein" evidence="1">
    <location>
        <begin position="26"/>
        <end position="212"/>
    </location>
</feature>
<evidence type="ECO:0000313" key="4">
    <source>
        <dbReference type="EMBL" id="RQM18318.1"/>
    </source>
</evidence>
<protein>
    <recommendedName>
        <fullName evidence="2">Peptidase C1A papain C-terminal domain-containing protein</fullName>
    </recommendedName>
</protein>
<evidence type="ECO:0000313" key="6">
    <source>
        <dbReference type="Proteomes" id="UP000286097"/>
    </source>
</evidence>
<dbReference type="STRING" id="542832.A0A3M6VWI2"/>
<accession>A0A3M6VWI2</accession>
<organism evidence="3 5">
    <name type="scientific">Peronospora effusa</name>
    <dbReference type="NCBI Taxonomy" id="542832"/>
    <lineage>
        <taxon>Eukaryota</taxon>
        <taxon>Sar</taxon>
        <taxon>Stramenopiles</taxon>
        <taxon>Oomycota</taxon>
        <taxon>Peronosporomycetes</taxon>
        <taxon>Peronosporales</taxon>
        <taxon>Peronosporaceae</taxon>
        <taxon>Peronospora</taxon>
    </lineage>
</organism>
<gene>
    <name evidence="4" type="ORF">DD237_000002</name>
    <name evidence="3" type="ORF">DD238_000576</name>
</gene>
<feature type="signal peptide" evidence="1">
    <location>
        <begin position="1"/>
        <end position="25"/>
    </location>
</feature>
<dbReference type="Pfam" id="PF00112">
    <property type="entry name" value="Peptidase_C1"/>
    <property type="match status" value="1"/>
</dbReference>
<comment type="caution">
    <text evidence="3">The sequence shown here is derived from an EMBL/GenBank/DDBJ whole genome shotgun (WGS) entry which is preliminary data.</text>
</comment>